<sequence length="77" mass="8020">MFSAIKEKGRCGHSSAARPAPAPRARACRGPAGVPAPRTRPGLRASAVPPGAARRARCGTDPRLALTPGSRRRPAER</sequence>
<organism evidence="2 3">
    <name type="scientific">Segatella salivae</name>
    <dbReference type="NCBI Taxonomy" id="228604"/>
    <lineage>
        <taxon>Bacteria</taxon>
        <taxon>Pseudomonadati</taxon>
        <taxon>Bacteroidota</taxon>
        <taxon>Bacteroidia</taxon>
        <taxon>Bacteroidales</taxon>
        <taxon>Prevotellaceae</taxon>
        <taxon>Segatella</taxon>
    </lineage>
</organism>
<dbReference type="RefSeq" id="WP_219428808.1">
    <property type="nucleotide sequence ID" value="NZ_JAHXRF010000036.1"/>
</dbReference>
<feature type="compositionally biased region" description="Basic and acidic residues" evidence="1">
    <location>
        <begin position="1"/>
        <end position="10"/>
    </location>
</feature>
<gene>
    <name evidence="2" type="ORF">KZY68_13595</name>
</gene>
<protein>
    <submittedName>
        <fullName evidence="2">Uncharacterized protein</fullName>
    </submittedName>
</protein>
<proteinExistence type="predicted"/>
<reference evidence="2" key="1">
    <citation type="submission" date="2021-07" db="EMBL/GenBank/DDBJ databases">
        <title>Genomic diversity and antimicrobial resistance of Prevotella spp. isolated from chronic lung disease airways.</title>
        <authorList>
            <person name="Webb K.A."/>
            <person name="Olagoke O.S."/>
            <person name="Baird T."/>
            <person name="Neill J."/>
            <person name="Pham A."/>
            <person name="Wells T.J."/>
            <person name="Ramsay K.A."/>
            <person name="Bell S.C."/>
            <person name="Sarovich D.S."/>
            <person name="Price E.P."/>
        </authorList>
    </citation>
    <scope>NUCLEOTIDE SEQUENCE</scope>
    <source>
        <strain evidence="2">SCHI0047.S.3</strain>
    </source>
</reference>
<evidence type="ECO:0000313" key="3">
    <source>
        <dbReference type="Proteomes" id="UP001196873"/>
    </source>
</evidence>
<name>A0AAW4NPU8_9BACT</name>
<evidence type="ECO:0000256" key="1">
    <source>
        <dbReference type="SAM" id="MobiDB-lite"/>
    </source>
</evidence>
<dbReference type="AlphaFoldDB" id="A0AAW4NPU8"/>
<evidence type="ECO:0000313" key="2">
    <source>
        <dbReference type="EMBL" id="MBW4867008.1"/>
    </source>
</evidence>
<feature type="compositionally biased region" description="Low complexity" evidence="1">
    <location>
        <begin position="16"/>
        <end position="37"/>
    </location>
</feature>
<accession>A0AAW4NPU8</accession>
<dbReference type="Proteomes" id="UP001196873">
    <property type="component" value="Unassembled WGS sequence"/>
</dbReference>
<feature type="non-terminal residue" evidence="2">
    <location>
        <position position="77"/>
    </location>
</feature>
<feature type="region of interest" description="Disordered" evidence="1">
    <location>
        <begin position="1"/>
        <end position="77"/>
    </location>
</feature>
<comment type="caution">
    <text evidence="2">The sequence shown here is derived from an EMBL/GenBank/DDBJ whole genome shotgun (WGS) entry which is preliminary data.</text>
</comment>
<dbReference type="EMBL" id="JAHXRF010000036">
    <property type="protein sequence ID" value="MBW4867008.1"/>
    <property type="molecule type" value="Genomic_DNA"/>
</dbReference>